<sequence>MSRASEIIVLCEDLAHEMFITRFLKKGWKIKPRAFRVSAYPNGDGSGKKHVQDNIDVEARELRKKRVSKILIVVQDADEFPVEQVRLDLENRLNPPRSDKEQIAFIIPKWHIQTWLAYLDGESVNESDKESYVKKYGKKSESKEAHPYIDKLANDCKMHNALESPPDSLIAACEEFDRIRSALS</sequence>
<dbReference type="eggNOG" id="ENOG5032T51">
    <property type="taxonomic scope" value="Bacteria"/>
</dbReference>
<dbReference type="EMBL" id="CP001322">
    <property type="protein sequence ID" value="ACL04740.1"/>
    <property type="molecule type" value="Genomic_DNA"/>
</dbReference>
<dbReference type="Proteomes" id="UP000000739">
    <property type="component" value="Chromosome"/>
</dbReference>
<evidence type="ECO:0008006" key="3">
    <source>
        <dbReference type="Google" id="ProtNLM"/>
    </source>
</evidence>
<dbReference type="HOGENOM" id="CLU_1487592_0_0_7"/>
<organism evidence="1 2">
    <name type="scientific">Desulfatibacillum aliphaticivorans</name>
    <dbReference type="NCBI Taxonomy" id="218208"/>
    <lineage>
        <taxon>Bacteria</taxon>
        <taxon>Pseudomonadati</taxon>
        <taxon>Thermodesulfobacteriota</taxon>
        <taxon>Desulfobacteria</taxon>
        <taxon>Desulfobacterales</taxon>
        <taxon>Desulfatibacillaceae</taxon>
        <taxon>Desulfatibacillum</taxon>
    </lineage>
</organism>
<protein>
    <recommendedName>
        <fullName evidence="3">DUF4276 family protein</fullName>
    </recommendedName>
</protein>
<dbReference type="KEGG" id="dal:Dalk_3050"/>
<gene>
    <name evidence="1" type="ordered locus">Dalk_3050</name>
</gene>
<name>B8FBI7_DESAL</name>
<reference evidence="1 2" key="1">
    <citation type="journal article" date="2012" name="Environ. Microbiol.">
        <title>The genome sequence of Desulfatibacillum alkenivorans AK-01: a blueprint for anaerobic alkane oxidation.</title>
        <authorList>
            <person name="Callaghan A.V."/>
            <person name="Morris B.E."/>
            <person name="Pereira I.A."/>
            <person name="McInerney M.J."/>
            <person name="Austin R.N."/>
            <person name="Groves J.T."/>
            <person name="Kukor J.J."/>
            <person name="Suflita J.M."/>
            <person name="Young L.Y."/>
            <person name="Zylstra G.J."/>
            <person name="Wawrik B."/>
        </authorList>
    </citation>
    <scope>NUCLEOTIDE SEQUENCE [LARGE SCALE GENOMIC DNA]</scope>
    <source>
        <strain evidence="1 2">AK-01</strain>
    </source>
</reference>
<dbReference type="AlphaFoldDB" id="B8FBI7"/>
<evidence type="ECO:0000313" key="2">
    <source>
        <dbReference type="Proteomes" id="UP000000739"/>
    </source>
</evidence>
<keyword evidence="2" id="KW-1185">Reference proteome</keyword>
<proteinExistence type="predicted"/>
<accession>B8FBI7</accession>
<evidence type="ECO:0000313" key="1">
    <source>
        <dbReference type="EMBL" id="ACL04740.1"/>
    </source>
</evidence>